<dbReference type="PANTHER" id="PTHR10127">
    <property type="entry name" value="DISCOIDIN, CUB, EGF, LAMININ , AND ZINC METALLOPROTEASE DOMAIN CONTAINING"/>
    <property type="match status" value="1"/>
</dbReference>
<keyword evidence="4 6" id="KW-0862">Zinc</keyword>
<evidence type="ECO:0000256" key="1">
    <source>
        <dbReference type="ARBA" id="ARBA00022670"/>
    </source>
</evidence>
<feature type="active site" evidence="6">
    <location>
        <position position="173"/>
    </location>
</feature>
<feature type="binding site" evidence="6">
    <location>
        <position position="176"/>
    </location>
    <ligand>
        <name>Zn(2+)</name>
        <dbReference type="ChEBI" id="CHEBI:29105"/>
        <note>catalytic</note>
    </ligand>
</feature>
<dbReference type="EC" id="3.4.24.-" evidence="7"/>
<comment type="caution">
    <text evidence="6">Lacks conserved residue(s) required for the propagation of feature annotation.</text>
</comment>
<dbReference type="InterPro" id="IPR024079">
    <property type="entry name" value="MetalloPept_cat_dom_sf"/>
</dbReference>
<feature type="domain" description="Peptidase M12A" evidence="8">
    <location>
        <begin position="75"/>
        <end position="277"/>
    </location>
</feature>
<evidence type="ECO:0000256" key="2">
    <source>
        <dbReference type="ARBA" id="ARBA00022723"/>
    </source>
</evidence>
<keyword evidence="5 6" id="KW-0482">Metalloprotease</keyword>
<feature type="binding site" evidence="6">
    <location>
        <position position="172"/>
    </location>
    <ligand>
        <name>Zn(2+)</name>
        <dbReference type="ChEBI" id="CHEBI:29105"/>
        <note>catalytic</note>
    </ligand>
</feature>
<feature type="signal peptide" evidence="7">
    <location>
        <begin position="1"/>
        <end position="17"/>
    </location>
</feature>
<keyword evidence="3 6" id="KW-0378">Hydrolase</keyword>
<feature type="chain" id="PRO_5044048288" description="Metalloendopeptidase" evidence="7">
    <location>
        <begin position="18"/>
        <end position="280"/>
    </location>
</feature>
<proteinExistence type="evidence at transcript level"/>
<dbReference type="CDD" id="cd04280">
    <property type="entry name" value="ZnMc_astacin_like"/>
    <property type="match status" value="1"/>
</dbReference>
<evidence type="ECO:0000256" key="6">
    <source>
        <dbReference type="PROSITE-ProRule" id="PRU01211"/>
    </source>
</evidence>
<evidence type="ECO:0000256" key="4">
    <source>
        <dbReference type="ARBA" id="ARBA00022833"/>
    </source>
</evidence>
<dbReference type="InterPro" id="IPR006026">
    <property type="entry name" value="Peptidase_Metallo"/>
</dbReference>
<keyword evidence="7" id="KW-0732">Signal</keyword>
<comment type="cofactor">
    <cofactor evidence="6 7">
        <name>Zn(2+)</name>
        <dbReference type="ChEBI" id="CHEBI:29105"/>
    </cofactor>
    <text evidence="6 7">Binds 1 zinc ion per subunit.</text>
</comment>
<dbReference type="GO" id="GO:0006508">
    <property type="term" value="P:proteolysis"/>
    <property type="evidence" value="ECO:0007669"/>
    <property type="project" value="UniProtKB-KW"/>
</dbReference>
<dbReference type="AlphaFoldDB" id="A0AB38ZEH9"/>
<name>A0AB38ZEH9_9HEMI</name>
<sequence length="280" mass="32144">MLPRFIAFLTLVGIVLSMPIEEQDDDEEEGLRIVCPEDGVNPCFATGHETFGIINEGDIIETIKKAMDGDDEERNALIDKERLWDKGVVPYIYHQQFSARDKARIEAAMTIIEKNTCIKFKQYEKGNSEQALVFITRLRGCRATVGYKLSRKRHNLNLHPLGCLGRSGTIIHEMLHVLGLKHEHARPDRDNYVAIMWKNIKDGHQKNFVKGSDKEFTTFDIPYNYKSVMHYPAVSFSKNGEPTILPLDPTVDISILGQRKEVTKLDLEKINRMYKCKKHL</sequence>
<dbReference type="Gene3D" id="3.40.390.10">
    <property type="entry name" value="Collagenase (Catalytic Domain)"/>
    <property type="match status" value="1"/>
</dbReference>
<reference evidence="9" key="1">
    <citation type="submission" date="2024-03" db="EMBL/GenBank/DDBJ databases">
        <title>Venom adaptation and exaptation during the trophic switch to blood-feeding by kissing bugs (Reduviidae: Triatominae).</title>
        <authorList>
            <person name="Zdenek C.N."/>
            <person name="Cardoso F.C."/>
            <person name="Robinson S.D."/>
            <person name="Mercedes R.S."/>
            <person name="Raidjoe E.R."/>
            <person name="Hernandez-Vargas M.J."/>
            <person name="Jin J."/>
            <person name="Corzo G."/>
            <person name="Vetter I."/>
            <person name="King G.F."/>
            <person name="Fry B.G."/>
            <person name="Walker A."/>
        </authorList>
    </citation>
    <scope>NUCLEOTIDE SEQUENCE</scope>
</reference>
<feature type="binding site" evidence="6">
    <location>
        <position position="182"/>
    </location>
    <ligand>
        <name>Zn(2+)</name>
        <dbReference type="ChEBI" id="CHEBI:29105"/>
        <note>catalytic</note>
    </ligand>
</feature>
<accession>A0AB38ZEH9</accession>
<evidence type="ECO:0000313" key="9">
    <source>
        <dbReference type="EMBL" id="WXI02676.1"/>
    </source>
</evidence>
<keyword evidence="6" id="KW-1015">Disulfide bond</keyword>
<dbReference type="GO" id="GO:0008270">
    <property type="term" value="F:zinc ion binding"/>
    <property type="evidence" value="ECO:0007669"/>
    <property type="project" value="UniProtKB-UniRule"/>
</dbReference>
<dbReference type="SUPFAM" id="SSF55486">
    <property type="entry name" value="Metalloproteases ('zincins'), catalytic domain"/>
    <property type="match status" value="1"/>
</dbReference>
<dbReference type="PROSITE" id="PS51864">
    <property type="entry name" value="ASTACIN"/>
    <property type="match status" value="1"/>
</dbReference>
<evidence type="ECO:0000256" key="7">
    <source>
        <dbReference type="RuleBase" id="RU361183"/>
    </source>
</evidence>
<evidence type="ECO:0000256" key="5">
    <source>
        <dbReference type="ARBA" id="ARBA00023049"/>
    </source>
</evidence>
<dbReference type="SMART" id="SM00235">
    <property type="entry name" value="ZnMc"/>
    <property type="match status" value="1"/>
</dbReference>
<dbReference type="InterPro" id="IPR001506">
    <property type="entry name" value="Peptidase_M12A"/>
</dbReference>
<dbReference type="PANTHER" id="PTHR10127:SF780">
    <property type="entry name" value="METALLOENDOPEPTIDASE"/>
    <property type="match status" value="1"/>
</dbReference>
<dbReference type="PRINTS" id="PR00480">
    <property type="entry name" value="ASTACIN"/>
</dbReference>
<dbReference type="GO" id="GO:0004222">
    <property type="term" value="F:metalloendopeptidase activity"/>
    <property type="evidence" value="ECO:0007669"/>
    <property type="project" value="UniProtKB-UniRule"/>
</dbReference>
<protein>
    <recommendedName>
        <fullName evidence="7">Metalloendopeptidase</fullName>
        <ecNumber evidence="7">3.4.24.-</ecNumber>
    </recommendedName>
</protein>
<evidence type="ECO:0000259" key="8">
    <source>
        <dbReference type="PROSITE" id="PS51864"/>
    </source>
</evidence>
<keyword evidence="1 6" id="KW-0645">Protease</keyword>
<dbReference type="Pfam" id="PF01400">
    <property type="entry name" value="Astacin"/>
    <property type="match status" value="1"/>
</dbReference>
<dbReference type="EMBL" id="PP517426">
    <property type="protein sequence ID" value="WXI02676.1"/>
    <property type="molecule type" value="mRNA"/>
</dbReference>
<feature type="disulfide bond" evidence="6">
    <location>
        <begin position="141"/>
        <end position="163"/>
    </location>
</feature>
<evidence type="ECO:0000256" key="3">
    <source>
        <dbReference type="ARBA" id="ARBA00022801"/>
    </source>
</evidence>
<keyword evidence="2 6" id="KW-0479">Metal-binding</keyword>
<dbReference type="InterPro" id="IPR034035">
    <property type="entry name" value="Astacin-like_dom"/>
</dbReference>
<organism evidence="9">
    <name type="scientific">Oncocephalus sp</name>
    <dbReference type="NCBI Taxonomy" id="2944721"/>
    <lineage>
        <taxon>Eukaryota</taxon>
        <taxon>Metazoa</taxon>
        <taxon>Ecdysozoa</taxon>
        <taxon>Arthropoda</taxon>
        <taxon>Hexapoda</taxon>
        <taxon>Insecta</taxon>
        <taxon>Pterygota</taxon>
        <taxon>Neoptera</taxon>
        <taxon>Paraneoptera</taxon>
        <taxon>Hemiptera</taxon>
        <taxon>Heteroptera</taxon>
        <taxon>Panheteroptera</taxon>
        <taxon>Cimicomorpha</taxon>
        <taxon>Reduviidae</taxon>
        <taxon>Stenopodainae</taxon>
        <taxon>Oncocephalus</taxon>
    </lineage>
</organism>